<gene>
    <name evidence="3" type="ORF">PoMZ_05221</name>
</gene>
<feature type="compositionally biased region" description="Polar residues" evidence="1">
    <location>
        <begin position="254"/>
        <end position="274"/>
    </location>
</feature>
<dbReference type="Proteomes" id="UP000294847">
    <property type="component" value="Chromosome 6"/>
</dbReference>
<reference evidence="3 4" key="1">
    <citation type="journal article" date="2019" name="Mol. Biol. Evol.">
        <title>Blast fungal genomes show frequent chromosomal changes, gene gains and losses, and effector gene turnover.</title>
        <authorList>
            <person name="Gomez Luciano L.B."/>
            <person name="Jason Tsai I."/>
            <person name="Chuma I."/>
            <person name="Tosa Y."/>
            <person name="Chen Y.H."/>
            <person name="Li J.Y."/>
            <person name="Li M.Y."/>
            <person name="Jade Lu M.Y."/>
            <person name="Nakayashiki H."/>
            <person name="Li W.H."/>
        </authorList>
    </citation>
    <scope>NUCLEOTIDE SEQUENCE [LARGE SCALE GENOMIC DNA]</scope>
    <source>
        <strain evidence="3">MZ5-1-6</strain>
    </source>
</reference>
<organism evidence="3 4">
    <name type="scientific">Pyricularia oryzae</name>
    <name type="common">Rice blast fungus</name>
    <name type="synonym">Magnaporthe oryzae</name>
    <dbReference type="NCBI Taxonomy" id="318829"/>
    <lineage>
        <taxon>Eukaryota</taxon>
        <taxon>Fungi</taxon>
        <taxon>Dikarya</taxon>
        <taxon>Ascomycota</taxon>
        <taxon>Pezizomycotina</taxon>
        <taxon>Sordariomycetes</taxon>
        <taxon>Sordariomycetidae</taxon>
        <taxon>Magnaporthales</taxon>
        <taxon>Pyriculariaceae</taxon>
        <taxon>Pyricularia</taxon>
    </lineage>
</organism>
<keyword evidence="2" id="KW-0812">Transmembrane</keyword>
<dbReference type="EMBL" id="CP034209">
    <property type="protein sequence ID" value="QBZ63539.1"/>
    <property type="molecule type" value="Genomic_DNA"/>
</dbReference>
<evidence type="ECO:0000256" key="2">
    <source>
        <dbReference type="SAM" id="Phobius"/>
    </source>
</evidence>
<evidence type="ECO:0000313" key="3">
    <source>
        <dbReference type="EMBL" id="QBZ63539.1"/>
    </source>
</evidence>
<accession>A0A4P7NN33</accession>
<protein>
    <recommendedName>
        <fullName evidence="5">Transmembrane protein</fullName>
    </recommendedName>
</protein>
<evidence type="ECO:0000313" key="4">
    <source>
        <dbReference type="Proteomes" id="UP000294847"/>
    </source>
</evidence>
<keyword evidence="2" id="KW-0472">Membrane</keyword>
<sequence>MSSPSGDVPGSDTMPSLPGWVYVTARPGYVFTSSQTPQVETVTVKAAWTGATKILTMTSSLQLTSEVVPTAQFITPIAAAAKSTNDDRILSPGAIAGLVIGSALGGVVVFCLAWRWFVCLTRRRRQRGHGEPGARHTFDPWLLLLRGSGKRPNEGPIFGEAKVHAGSVPQNPATDDKLVVAEGRTGEGGQRLSSMPRQGNVIPCCTPGQLRPQSQYREETRLTISSSSLPHPSIMESQRGSDANPVSPMRPRNTDSIADSFIPSNRNTNGSLNGKATARQTHHMHSPPESLELDGSEIFMIAENTNTEVYNSVTRATGLSPPPLLRVSPPVDDFRRPQPTFTPWGAEHIESAAANHRHHSPWRAAHFSSQHEGSREQQDSPSPMNTPDDRRVDSPGHRATLRATPREVENGVHAGSWSDLGLVD</sequence>
<evidence type="ECO:0008006" key="5">
    <source>
        <dbReference type="Google" id="ProtNLM"/>
    </source>
</evidence>
<evidence type="ECO:0000256" key="1">
    <source>
        <dbReference type="SAM" id="MobiDB-lite"/>
    </source>
</evidence>
<dbReference type="AlphaFoldDB" id="A0A4P7NN33"/>
<feature type="compositionally biased region" description="Basic and acidic residues" evidence="1">
    <location>
        <begin position="387"/>
        <end position="396"/>
    </location>
</feature>
<feature type="region of interest" description="Disordered" evidence="1">
    <location>
        <begin position="353"/>
        <end position="424"/>
    </location>
</feature>
<proteinExistence type="predicted"/>
<name>A0A4P7NN33_PYROR</name>
<feature type="transmembrane region" description="Helical" evidence="2">
    <location>
        <begin position="94"/>
        <end position="117"/>
    </location>
</feature>
<keyword evidence="2" id="KW-1133">Transmembrane helix</keyword>
<feature type="region of interest" description="Disordered" evidence="1">
    <location>
        <begin position="209"/>
        <end position="291"/>
    </location>
</feature>
<feature type="compositionally biased region" description="Polar residues" evidence="1">
    <location>
        <begin position="222"/>
        <end position="241"/>
    </location>
</feature>